<dbReference type="GO" id="GO:0048471">
    <property type="term" value="C:perinuclear region of cytoplasm"/>
    <property type="evidence" value="ECO:0007669"/>
    <property type="project" value="TreeGrafter"/>
</dbReference>
<dbReference type="PANTHER" id="PTHR24113">
    <property type="entry name" value="RAN GTPASE-ACTIVATING PROTEIN 1"/>
    <property type="match status" value="1"/>
</dbReference>
<accession>A0A250WZU9</accession>
<name>A0A250WZU9_9CHLO</name>
<dbReference type="EMBL" id="BEGY01000016">
    <property type="protein sequence ID" value="GAX76219.1"/>
    <property type="molecule type" value="Genomic_DNA"/>
</dbReference>
<comment type="subcellular location">
    <subcellularLocation>
        <location evidence="1">Cytoplasm</location>
        <location evidence="1">Cytoskeleton</location>
        <location evidence="1">Cilium axoneme</location>
    </subcellularLocation>
</comment>
<dbReference type="SMART" id="SM00368">
    <property type="entry name" value="LRR_RI"/>
    <property type="match status" value="11"/>
</dbReference>
<keyword evidence="2" id="KW-0343">GTPase activation</keyword>
<feature type="compositionally biased region" description="Polar residues" evidence="5">
    <location>
        <begin position="1"/>
        <end position="13"/>
    </location>
</feature>
<gene>
    <name evidence="6" type="ORF">CEUSTIGMA_g3663.t1</name>
</gene>
<dbReference type="InterPro" id="IPR001611">
    <property type="entry name" value="Leu-rich_rpt"/>
</dbReference>
<dbReference type="InterPro" id="IPR027038">
    <property type="entry name" value="RanGap"/>
</dbReference>
<comment type="caution">
    <text evidence="6">The sequence shown here is derived from an EMBL/GenBank/DDBJ whole genome shotgun (WGS) entry which is preliminary data.</text>
</comment>
<evidence type="ECO:0000313" key="6">
    <source>
        <dbReference type="EMBL" id="GAX76219.1"/>
    </source>
</evidence>
<dbReference type="GO" id="GO:0005829">
    <property type="term" value="C:cytosol"/>
    <property type="evidence" value="ECO:0007669"/>
    <property type="project" value="TreeGrafter"/>
</dbReference>
<dbReference type="GO" id="GO:0031267">
    <property type="term" value="F:small GTPase binding"/>
    <property type="evidence" value="ECO:0007669"/>
    <property type="project" value="TreeGrafter"/>
</dbReference>
<evidence type="ECO:0000256" key="2">
    <source>
        <dbReference type="ARBA" id="ARBA00022468"/>
    </source>
</evidence>
<feature type="region of interest" description="Disordered" evidence="5">
    <location>
        <begin position="1253"/>
        <end position="1280"/>
    </location>
</feature>
<dbReference type="GO" id="GO:0006913">
    <property type="term" value="P:nucleocytoplasmic transport"/>
    <property type="evidence" value="ECO:0007669"/>
    <property type="project" value="TreeGrafter"/>
</dbReference>
<dbReference type="GO" id="GO:0005634">
    <property type="term" value="C:nucleus"/>
    <property type="evidence" value="ECO:0007669"/>
    <property type="project" value="TreeGrafter"/>
</dbReference>
<feature type="compositionally biased region" description="Low complexity" evidence="5">
    <location>
        <begin position="860"/>
        <end position="882"/>
    </location>
</feature>
<organism evidence="6 7">
    <name type="scientific">Chlamydomonas eustigma</name>
    <dbReference type="NCBI Taxonomy" id="1157962"/>
    <lineage>
        <taxon>Eukaryota</taxon>
        <taxon>Viridiplantae</taxon>
        <taxon>Chlorophyta</taxon>
        <taxon>core chlorophytes</taxon>
        <taxon>Chlorophyceae</taxon>
        <taxon>CS clade</taxon>
        <taxon>Chlamydomonadales</taxon>
        <taxon>Chlamydomonadaceae</taxon>
        <taxon>Chlamydomonas</taxon>
    </lineage>
</organism>
<keyword evidence="7" id="KW-1185">Reference proteome</keyword>
<feature type="compositionally biased region" description="Polar residues" evidence="5">
    <location>
        <begin position="82"/>
        <end position="93"/>
    </location>
</feature>
<feature type="region of interest" description="Disordered" evidence="5">
    <location>
        <begin position="1"/>
        <end position="56"/>
    </location>
</feature>
<keyword evidence="3" id="KW-0433">Leucine-rich repeat</keyword>
<dbReference type="InterPro" id="IPR032675">
    <property type="entry name" value="LRR_dom_sf"/>
</dbReference>
<feature type="region of interest" description="Disordered" evidence="5">
    <location>
        <begin position="218"/>
        <end position="238"/>
    </location>
</feature>
<feature type="region of interest" description="Disordered" evidence="5">
    <location>
        <begin position="82"/>
        <end position="102"/>
    </location>
</feature>
<protein>
    <submittedName>
        <fullName evidence="6">Uncharacterized protein</fullName>
    </submittedName>
</protein>
<dbReference type="SUPFAM" id="SSF52047">
    <property type="entry name" value="RNI-like"/>
    <property type="match status" value="2"/>
</dbReference>
<evidence type="ECO:0000313" key="7">
    <source>
        <dbReference type="Proteomes" id="UP000232323"/>
    </source>
</evidence>
<feature type="region of interest" description="Disordered" evidence="5">
    <location>
        <begin position="678"/>
        <end position="707"/>
    </location>
</feature>
<evidence type="ECO:0000256" key="4">
    <source>
        <dbReference type="ARBA" id="ARBA00022737"/>
    </source>
</evidence>
<dbReference type="OrthoDB" id="120976at2759"/>
<reference evidence="6 7" key="1">
    <citation type="submission" date="2017-08" db="EMBL/GenBank/DDBJ databases">
        <title>Acidophilic green algal genome provides insights into adaptation to an acidic environment.</title>
        <authorList>
            <person name="Hirooka S."/>
            <person name="Hirose Y."/>
            <person name="Kanesaki Y."/>
            <person name="Higuchi S."/>
            <person name="Fujiwara T."/>
            <person name="Onuma R."/>
            <person name="Era A."/>
            <person name="Ohbayashi R."/>
            <person name="Uzuka A."/>
            <person name="Nozaki H."/>
            <person name="Yoshikawa H."/>
            <person name="Miyagishima S.Y."/>
        </authorList>
    </citation>
    <scope>NUCLEOTIDE SEQUENCE [LARGE SCALE GENOMIC DNA]</scope>
    <source>
        <strain evidence="6 7">NIES-2499</strain>
    </source>
</reference>
<dbReference type="Gene3D" id="3.80.10.10">
    <property type="entry name" value="Ribonuclease Inhibitor"/>
    <property type="match status" value="3"/>
</dbReference>
<feature type="region of interest" description="Disordered" evidence="5">
    <location>
        <begin position="860"/>
        <end position="897"/>
    </location>
</feature>
<keyword evidence="4" id="KW-0677">Repeat</keyword>
<dbReference type="Pfam" id="PF13516">
    <property type="entry name" value="LRR_6"/>
    <property type="match status" value="4"/>
</dbReference>
<evidence type="ECO:0000256" key="3">
    <source>
        <dbReference type="ARBA" id="ARBA00022614"/>
    </source>
</evidence>
<evidence type="ECO:0000256" key="1">
    <source>
        <dbReference type="ARBA" id="ARBA00004430"/>
    </source>
</evidence>
<proteinExistence type="predicted"/>
<dbReference type="Proteomes" id="UP000232323">
    <property type="component" value="Unassembled WGS sequence"/>
</dbReference>
<feature type="region of interest" description="Disordered" evidence="5">
    <location>
        <begin position="299"/>
        <end position="319"/>
    </location>
</feature>
<sequence>MASTATRIPQNSGALRDAASSHSVNDDGYMPSISGASELPRMSTRQADGDPGRLALDENLGLGALNPEGKKDATALNFKKCSTQNQRSEQQGSGDMPRQKSEAATALLAHKALPQPMGKSAAKQVWPPRSKTDPMHKLYSNFQIALSEQQEIEDTKGMVDAKTVLQGLVKVGSRYMASTKASPPRPHLEVFPSAGITKSGILPTLSFSLPPEGSLRDHDLPLLNPTMTSSLQKPVRRTRTARISRSVVDISETPISAPPIALASRAVHPFFLRELLRTGIPVADDPLVGNSASGPFSSRNTSSLLARVPGRSSSHATLRESSTLSMAEASLAADADATPQGIPPTWSMADLVNRSIKPATANAKMSYIQALICGVSKLPWCPEGRFNGEIFKGQHCQGRPVHGPATYFVCFSYAYKFEDLLAAILNHYNSLPETAGGAYAPIHYWISAFAVNKNQGPDIRKSPDSSFETVLYRCRAVLLACKPWFAPSALTRAWCLYECLVAIHAGVELVALQLDASITVDSMLGSEGLAAAQEKLQKALNSLDIRLAHCTSRMDHTYLLSMVERRMGDPGECAVMLGAALKPCFMSSMLSMALTKPQKDYALAIDLIQSTGAQLQLGPAFFSGPFQGGDAAAICFGQMLSSEQCRLKELVMDPTQTPVLPSGSQALTLTLPGDILPGQHPLPFPTGGRGGRSPHRMSLSRQSASPNSKYLAEGIGRTSSKTYLSVGSVAPSRALSRAGSRDMSEIAVRDKRNRSGSGRVSRAGSVSIYTTSPNAGIPLNSPMLWNRMVVNRKASSPPSGAVRMGGGGGVKLPPEPMEWTLGGWAGNVKINGSPHAAASGHLVRQSPASSVVLRQKAAKAKATSTSSMKGAVAASASQAKNADIPPSRRRQPDDYLNDPPLVTLVTEQGAAALAQALRHNACGHLFTLSLSNNQLGNAGVQPLFKALQDNFSLRTLMLRGNDLDDGCAIFLAELFGGISANASLTCLDLGGNALGPAAMVALAKGLPRSGIRDLRLDCNDLESDPFCVLAKALPDCASLLRLDLSRNLMTGQGAEVMAAGIAGCPNLQALLLAHNRVGSKGVLALTGALLEPDKGKALKSLVLRDNDLGIEAGVYLADFLASSPPLSCLDLALNPLMGSIGVGCLAKGLQRNTRLVELRLEGVLMDLQGATALSLALTEGAPALRRLDISDNKLGDDGAEAMATNVLGVHTCRLHELAMSRCDIRSEGRLALMSCMQANATCPLRHLHLVGNKDPHADPSSGARLVKGREQEEQLDTDSGSAVRMPAYAGALVVAEMTKTELLLAQALNIGRQLKAKRRLMIYE</sequence>
<dbReference type="PANTHER" id="PTHR24113:SF12">
    <property type="entry name" value="RAN GTPASE-ACTIVATING PROTEIN 1"/>
    <property type="match status" value="1"/>
</dbReference>
<dbReference type="GO" id="GO:0005096">
    <property type="term" value="F:GTPase activator activity"/>
    <property type="evidence" value="ECO:0007669"/>
    <property type="project" value="UniProtKB-KW"/>
</dbReference>
<evidence type="ECO:0000256" key="5">
    <source>
        <dbReference type="SAM" id="MobiDB-lite"/>
    </source>
</evidence>
<dbReference type="GO" id="GO:0005930">
    <property type="term" value="C:axoneme"/>
    <property type="evidence" value="ECO:0007669"/>
    <property type="project" value="UniProtKB-SubCell"/>
</dbReference>